<proteinExistence type="predicted"/>
<protein>
    <submittedName>
        <fullName evidence="5">Cubilin</fullName>
    </submittedName>
</protein>
<accession>A0A4Z2H657</accession>
<evidence type="ECO:0000313" key="5">
    <source>
        <dbReference type="EMBL" id="TNN61141.1"/>
    </source>
</evidence>
<dbReference type="PROSITE" id="PS01180">
    <property type="entry name" value="CUB"/>
    <property type="match status" value="6"/>
</dbReference>
<evidence type="ECO:0000256" key="2">
    <source>
        <dbReference type="ARBA" id="ARBA00023157"/>
    </source>
</evidence>
<organism evidence="5 6">
    <name type="scientific">Liparis tanakae</name>
    <name type="common">Tanaka's snailfish</name>
    <dbReference type="NCBI Taxonomy" id="230148"/>
    <lineage>
        <taxon>Eukaryota</taxon>
        <taxon>Metazoa</taxon>
        <taxon>Chordata</taxon>
        <taxon>Craniata</taxon>
        <taxon>Vertebrata</taxon>
        <taxon>Euteleostomi</taxon>
        <taxon>Actinopterygii</taxon>
        <taxon>Neopterygii</taxon>
        <taxon>Teleostei</taxon>
        <taxon>Neoteleostei</taxon>
        <taxon>Acanthomorphata</taxon>
        <taxon>Eupercaria</taxon>
        <taxon>Perciformes</taxon>
        <taxon>Cottioidei</taxon>
        <taxon>Cottales</taxon>
        <taxon>Liparidae</taxon>
        <taxon>Liparis</taxon>
    </lineage>
</organism>
<dbReference type="EMBL" id="SRLO01000321">
    <property type="protein sequence ID" value="TNN61141.1"/>
    <property type="molecule type" value="Genomic_DNA"/>
</dbReference>
<dbReference type="FunFam" id="2.60.120.290:FF:000013">
    <property type="entry name" value="Membrane frizzled-related protein"/>
    <property type="match status" value="2"/>
</dbReference>
<dbReference type="SMART" id="SM00042">
    <property type="entry name" value="CUB"/>
    <property type="match status" value="5"/>
</dbReference>
<dbReference type="SUPFAM" id="SSF49854">
    <property type="entry name" value="Spermadhesin, CUB domain"/>
    <property type="match status" value="6"/>
</dbReference>
<feature type="domain" description="CUB" evidence="4">
    <location>
        <begin position="1"/>
        <end position="63"/>
    </location>
</feature>
<comment type="caution">
    <text evidence="3">Lacks conserved residue(s) required for the propagation of feature annotation.</text>
</comment>
<evidence type="ECO:0000256" key="3">
    <source>
        <dbReference type="PROSITE-ProRule" id="PRU00059"/>
    </source>
</evidence>
<evidence type="ECO:0000313" key="6">
    <source>
        <dbReference type="Proteomes" id="UP000314294"/>
    </source>
</evidence>
<evidence type="ECO:0000259" key="4">
    <source>
        <dbReference type="PROSITE" id="PS01180"/>
    </source>
</evidence>
<keyword evidence="2 3" id="KW-1015">Disulfide bond</keyword>
<dbReference type="Pfam" id="PF00431">
    <property type="entry name" value="CUB"/>
    <property type="match status" value="5"/>
</dbReference>
<feature type="domain" description="CUB" evidence="4">
    <location>
        <begin position="420"/>
        <end position="532"/>
    </location>
</feature>
<dbReference type="Proteomes" id="UP000314294">
    <property type="component" value="Unassembled WGS sequence"/>
</dbReference>
<feature type="domain" description="CUB" evidence="4">
    <location>
        <begin position="185"/>
        <end position="299"/>
    </location>
</feature>
<reference evidence="5 6" key="1">
    <citation type="submission" date="2019-03" db="EMBL/GenBank/DDBJ databases">
        <title>First draft genome of Liparis tanakae, snailfish: a comprehensive survey of snailfish specific genes.</title>
        <authorList>
            <person name="Kim W."/>
            <person name="Song I."/>
            <person name="Jeong J.-H."/>
            <person name="Kim D."/>
            <person name="Kim S."/>
            <person name="Ryu S."/>
            <person name="Song J.Y."/>
            <person name="Lee S.K."/>
        </authorList>
    </citation>
    <scope>NUCLEOTIDE SEQUENCE [LARGE SCALE GENOMIC DNA]</scope>
    <source>
        <tissue evidence="5">Muscle</tissue>
    </source>
</reference>
<evidence type="ECO:0000256" key="1">
    <source>
        <dbReference type="ARBA" id="ARBA00022737"/>
    </source>
</evidence>
<dbReference type="InterPro" id="IPR035914">
    <property type="entry name" value="Sperma_CUB_dom_sf"/>
</dbReference>
<dbReference type="PANTHER" id="PTHR24251">
    <property type="entry name" value="OVOCHYMASE-RELATED"/>
    <property type="match status" value="1"/>
</dbReference>
<dbReference type="InterPro" id="IPR000859">
    <property type="entry name" value="CUB_dom"/>
</dbReference>
<keyword evidence="6" id="KW-1185">Reference proteome</keyword>
<dbReference type="CDD" id="cd00041">
    <property type="entry name" value="CUB"/>
    <property type="match status" value="6"/>
</dbReference>
<dbReference type="AlphaFoldDB" id="A0A4Z2H657"/>
<dbReference type="OrthoDB" id="6022136at2759"/>
<dbReference type="Gene3D" id="2.60.120.290">
    <property type="entry name" value="Spermadhesin, CUB domain"/>
    <property type="match status" value="6"/>
</dbReference>
<comment type="caution">
    <text evidence="5">The sequence shown here is derived from an EMBL/GenBank/DDBJ whole genome shotgun (WGS) entry which is preliminary data.</text>
</comment>
<feature type="domain" description="CUB" evidence="4">
    <location>
        <begin position="303"/>
        <end position="418"/>
    </location>
</feature>
<gene>
    <name evidence="5" type="primary">CUBN_1</name>
    <name evidence="5" type="ORF">EYF80_028649</name>
</gene>
<dbReference type="PANTHER" id="PTHR24251:SF37">
    <property type="entry name" value="CUB DOMAIN-CONTAINING PROTEIN"/>
    <property type="match status" value="1"/>
</dbReference>
<feature type="domain" description="CUB" evidence="4">
    <location>
        <begin position="536"/>
        <end position="648"/>
    </location>
</feature>
<keyword evidence="1" id="KW-0677">Repeat</keyword>
<dbReference type="FunFam" id="2.60.120.290:FF:000005">
    <property type="entry name" value="Procollagen C-endopeptidase enhancer 1"/>
    <property type="match status" value="2"/>
</dbReference>
<sequence length="648" mass="70768">MSHSSCLYDGLKIYSLATGGPALATLCGSNVPGPFSSFGPMLLNFYSDSVIPDMGFMAEYRAIPCGGYFNSTMGTVSSPALSVTDYHHNINCTYHIVVGDNRVMDLKFNTFHLEASSSCRYDYVAVYDGQDTLAPLLGKFCGSVLPPDIRSTTNQLFIEFRTDATGSGIGWRAVYSETLGPAQGCGGYLSTPIGMFGSPDANQDGLYEPRLDCLWTIETPVNKAVNLTFSSFDIEASSTCRYDYVKVYDGDNVNFPLVATFCGSLIPAHFVSSGNFLTVHLVTDSSVNKRGFNATYSSVPLLCGGTLNATSAIQTLGSPFFPDAYPPYTACRWVLDAPAQESIKISVQNFVLQLSQSCSTNYLEMKDWPLGDYGKSHKFCASDAHPPDFYSNSRTILMYFKSDTFMSGNGLSFNFQIASCSRTYEQEHGYLKSPGWPDIYPHNLDCAIILKAPQNSSISFFFNSFDIESHSQCEFDYLEIRNGSTADSPLIGRFCGSTLPSPVFPQSNLLYLRFKSDYSMSRDGFEATWTSSPQGCGGTLSGEHGSFTSPNYPGTYPNGTHCEWAIVAPRGRVVTVTFAQISIDDPGDCQNNFLKLYDGPDASTQPAGPYCGVETNIAPFTASSHHVYIVFQSLYASLPSGFRLTWSS</sequence>
<name>A0A4Z2H657_9TELE</name>
<feature type="domain" description="CUB" evidence="4">
    <location>
        <begin position="65"/>
        <end position="178"/>
    </location>
</feature>
<feature type="disulfide bond" evidence="3">
    <location>
        <begin position="65"/>
        <end position="92"/>
    </location>
</feature>